<dbReference type="RefSeq" id="WP_192903282.1">
    <property type="nucleotide sequence ID" value="NZ_CAWOJO010000121.1"/>
</dbReference>
<feature type="non-terminal residue" evidence="2">
    <location>
        <position position="1"/>
    </location>
</feature>
<evidence type="ECO:0000313" key="3">
    <source>
        <dbReference type="Proteomes" id="UP000295598"/>
    </source>
</evidence>
<organism evidence="2 3">
    <name type="scientific">Photorhabdus khanii subsp. guanajuatensis</name>
    <dbReference type="NCBI Taxonomy" id="2100166"/>
    <lineage>
        <taxon>Bacteria</taxon>
        <taxon>Pseudomonadati</taxon>
        <taxon>Pseudomonadota</taxon>
        <taxon>Gammaproteobacteria</taxon>
        <taxon>Enterobacterales</taxon>
        <taxon>Morganellaceae</taxon>
        <taxon>Photorhabdus</taxon>
    </lineage>
</organism>
<name>A0A4R4INF2_9GAMM</name>
<dbReference type="Proteomes" id="UP000295598">
    <property type="component" value="Unassembled WGS sequence"/>
</dbReference>
<sequence>LLGNLQSSLPGQQVLAKLAAKESDSNGDGNFWRTITGSVITVLNNDKVKSPMLESQFIRGVDNILLGMGTFLATVCANPGQAIDQGANYVRQLPQQAIDRITQQFVPALLSTLGVVIEPDGRVALSEQSYQEVLKRLESKANRHLPDPAMRTQAIGERIINWSKRLESLGDKPVITLPAVKTLADSPVQLFTLDGAGKPSIGLLFDSSLTGTSLFLNALTLADVAMQTEYARNNPLQPGPSYMSLLRFSTAVIGMSADLASLGSTLASKVNSPIVKALMNGIKVPAVNVAVVNQFSRVAGSVAGYLGALVSFYDASNAFKVGNSVEGYSDIAIGTGSIILTTVGLVFFAAGSVMTAGLLTWLVVGASLLIGGSIVQASSAWSDLEKVLNNCFWGAGKKYDFWGDDGRPTISLQLRTAREMSNNTQNHFLIENQEFLNLFIQPQIKIQQGFGVTTYRFTLPAFQMGLSDIRGIFVTPSRAPYYWEGKIDYVEINRRKYTPDAFRNAKFRKAKEQAKLTLNGDTATLEVVISETMGVYPRSSELYWYYEQSTNVIAPMRYLQGEEPTAENTIKGSFDGERTL</sequence>
<protein>
    <submittedName>
        <fullName evidence="2">Uncharacterized protein</fullName>
    </submittedName>
</protein>
<proteinExistence type="predicted"/>
<dbReference type="AlphaFoldDB" id="A0A4R4INF2"/>
<evidence type="ECO:0000313" key="2">
    <source>
        <dbReference type="EMBL" id="TDB42054.1"/>
    </source>
</evidence>
<dbReference type="EMBL" id="PUJY01000121">
    <property type="protein sequence ID" value="TDB42054.1"/>
    <property type="molecule type" value="Genomic_DNA"/>
</dbReference>
<keyword evidence="1" id="KW-1133">Transmembrane helix</keyword>
<feature type="transmembrane region" description="Helical" evidence="1">
    <location>
        <begin position="358"/>
        <end position="381"/>
    </location>
</feature>
<accession>A0A4R4INF2</accession>
<reference evidence="2 3" key="1">
    <citation type="journal article" date="2019" name="Int. J. Syst. Evol. Microbiol.">
        <title>Photorhabdus khanii subsp. guanajuatensis subsp. nov., isolated from Heterorhabditis atacamensis, and Photorhabdus luminescens subsp. mexicana subsp. nov., isolated from Heterorhabditis mexicana entomopathogenic nematodes.</title>
        <authorList>
            <person name="Machado R.A.R."/>
            <person name="Bruno P."/>
            <person name="Arce C.C.M."/>
            <person name="Liechti N."/>
            <person name="Kohler A."/>
            <person name="Bernal J."/>
            <person name="Bruggmann R."/>
            <person name="Turlings T.C.J."/>
        </authorList>
    </citation>
    <scope>NUCLEOTIDE SEQUENCE [LARGE SCALE GENOMIC DNA]</scope>
    <source>
        <strain evidence="2 3">MEX20-17</strain>
    </source>
</reference>
<keyword evidence="1" id="KW-0812">Transmembrane</keyword>
<evidence type="ECO:0000256" key="1">
    <source>
        <dbReference type="SAM" id="Phobius"/>
    </source>
</evidence>
<comment type="caution">
    <text evidence="2">The sequence shown here is derived from an EMBL/GenBank/DDBJ whole genome shotgun (WGS) entry which is preliminary data.</text>
</comment>
<keyword evidence="1" id="KW-0472">Membrane</keyword>
<feature type="transmembrane region" description="Helical" evidence="1">
    <location>
        <begin position="331"/>
        <end position="351"/>
    </location>
</feature>
<gene>
    <name evidence="2" type="ORF">C5467_24195</name>
</gene>